<keyword evidence="6" id="KW-0378">Hydrolase</keyword>
<comment type="caution">
    <text evidence="6">The sequence shown here is derived from an EMBL/GenBank/DDBJ whole genome shotgun (WGS) entry which is preliminary data.</text>
</comment>
<dbReference type="InterPro" id="IPR018973">
    <property type="entry name" value="MZB"/>
</dbReference>
<dbReference type="InterPro" id="IPR001650">
    <property type="entry name" value="Helicase_C-like"/>
</dbReference>
<dbReference type="CDD" id="cd18797">
    <property type="entry name" value="SF2_C_Hrq"/>
    <property type="match status" value="1"/>
</dbReference>
<feature type="region of interest" description="Disordered" evidence="3">
    <location>
        <begin position="220"/>
        <end position="374"/>
    </location>
</feature>
<dbReference type="AlphaFoldDB" id="A0A2W2BUP9"/>
<feature type="domain" description="Helicase ATP-binding" evidence="4">
    <location>
        <begin position="16"/>
        <end position="195"/>
    </location>
</feature>
<organism evidence="6 7">
    <name type="scientific">Jiangella anatolica</name>
    <dbReference type="NCBI Taxonomy" id="2670374"/>
    <lineage>
        <taxon>Bacteria</taxon>
        <taxon>Bacillati</taxon>
        <taxon>Actinomycetota</taxon>
        <taxon>Actinomycetes</taxon>
        <taxon>Jiangellales</taxon>
        <taxon>Jiangellaceae</taxon>
        <taxon>Jiangella</taxon>
    </lineage>
</organism>
<dbReference type="PROSITE" id="PS51194">
    <property type="entry name" value="HELICASE_CTER"/>
    <property type="match status" value="1"/>
</dbReference>
<dbReference type="SMART" id="SM00487">
    <property type="entry name" value="DEXDc"/>
    <property type="match status" value="1"/>
</dbReference>
<dbReference type="GO" id="GO:0003676">
    <property type="term" value="F:nucleic acid binding"/>
    <property type="evidence" value="ECO:0007669"/>
    <property type="project" value="InterPro"/>
</dbReference>
<proteinExistence type="predicted"/>
<evidence type="ECO:0000313" key="7">
    <source>
        <dbReference type="Proteomes" id="UP000248764"/>
    </source>
</evidence>
<dbReference type="Pfam" id="PF22982">
    <property type="entry name" value="WHD_HRQ1"/>
    <property type="match status" value="1"/>
</dbReference>
<feature type="compositionally biased region" description="Low complexity" evidence="3">
    <location>
        <begin position="348"/>
        <end position="370"/>
    </location>
</feature>
<dbReference type="GO" id="GO:0005524">
    <property type="term" value="F:ATP binding"/>
    <property type="evidence" value="ECO:0007669"/>
    <property type="project" value="UniProtKB-KW"/>
</dbReference>
<evidence type="ECO:0000256" key="3">
    <source>
        <dbReference type="SAM" id="MobiDB-lite"/>
    </source>
</evidence>
<evidence type="ECO:0000256" key="1">
    <source>
        <dbReference type="ARBA" id="ARBA00022741"/>
    </source>
</evidence>
<name>A0A2W2BUP9_9ACTN</name>
<dbReference type="Pfam" id="PF09369">
    <property type="entry name" value="MZB"/>
    <property type="match status" value="1"/>
</dbReference>
<gene>
    <name evidence="6" type="ORF">C1I92_29145</name>
</gene>
<accession>A0A2W2BUP9</accession>
<dbReference type="PROSITE" id="PS51192">
    <property type="entry name" value="HELICASE_ATP_BIND_1"/>
    <property type="match status" value="1"/>
</dbReference>
<dbReference type="EMBL" id="POTW01000114">
    <property type="protein sequence ID" value="PZF79849.1"/>
    <property type="molecule type" value="Genomic_DNA"/>
</dbReference>
<keyword evidence="7" id="KW-1185">Reference proteome</keyword>
<evidence type="ECO:0000259" key="4">
    <source>
        <dbReference type="PROSITE" id="PS51192"/>
    </source>
</evidence>
<dbReference type="Pfam" id="PF00271">
    <property type="entry name" value="Helicase_C"/>
    <property type="match status" value="1"/>
</dbReference>
<keyword evidence="2" id="KW-0067">ATP-binding</keyword>
<dbReference type="GO" id="GO:0043138">
    <property type="term" value="F:3'-5' DNA helicase activity"/>
    <property type="evidence" value="ECO:0007669"/>
    <property type="project" value="TreeGrafter"/>
</dbReference>
<keyword evidence="1" id="KW-0547">Nucleotide-binding</keyword>
<dbReference type="InterPro" id="IPR027417">
    <property type="entry name" value="P-loop_NTPase"/>
</dbReference>
<protein>
    <submittedName>
        <fullName evidence="6">DEAD/DEAH box helicase</fullName>
    </submittedName>
</protein>
<feature type="compositionally biased region" description="Low complexity" evidence="3">
    <location>
        <begin position="238"/>
        <end position="249"/>
    </location>
</feature>
<feature type="domain" description="Helicase C-terminal" evidence="5">
    <location>
        <begin position="389"/>
        <end position="541"/>
    </location>
</feature>
<dbReference type="GO" id="GO:0006289">
    <property type="term" value="P:nucleotide-excision repair"/>
    <property type="evidence" value="ECO:0007669"/>
    <property type="project" value="TreeGrafter"/>
</dbReference>
<dbReference type="SUPFAM" id="SSF52540">
    <property type="entry name" value="P-loop containing nucleoside triphosphate hydrolases"/>
    <property type="match status" value="1"/>
</dbReference>
<keyword evidence="6" id="KW-0347">Helicase</keyword>
<dbReference type="InterPro" id="IPR055227">
    <property type="entry name" value="HRQ1_WHD"/>
</dbReference>
<dbReference type="PANTHER" id="PTHR47957">
    <property type="entry name" value="ATP-DEPENDENT HELICASE HRQ1"/>
    <property type="match status" value="1"/>
</dbReference>
<dbReference type="Proteomes" id="UP000248764">
    <property type="component" value="Unassembled WGS sequence"/>
</dbReference>
<dbReference type="CDD" id="cd17923">
    <property type="entry name" value="DEXHc_Hrq1-like"/>
    <property type="match status" value="1"/>
</dbReference>
<reference evidence="6 7" key="1">
    <citation type="submission" date="2018-01" db="EMBL/GenBank/DDBJ databases">
        <title>Draft genome sequence of Jiangella sp. GTF31.</title>
        <authorList>
            <person name="Sahin N."/>
            <person name="Ay H."/>
            <person name="Saygin H."/>
        </authorList>
    </citation>
    <scope>NUCLEOTIDE SEQUENCE [LARGE SCALE GENOMIC DNA]</scope>
    <source>
        <strain evidence="6 7">GTF31</strain>
    </source>
</reference>
<dbReference type="Gene3D" id="3.40.50.300">
    <property type="entry name" value="P-loop containing nucleotide triphosphate hydrolases"/>
    <property type="match status" value="2"/>
</dbReference>
<sequence>MTAGIVSPWAHQAQAASLAWSGRSVVIATGTASGKSLAYQLPALTAARTGRRLGGTTLYISPTKALAADQLRSLDEIGVPGVMATTYDGDTPIELRDVARTHATYLLTNPDMLHHAVLPTHHRWVGFLRSLRFVVVDECHGYRGVFGSHVAQVLRRLRRICAMYGSSPTFVLASATTANPARTAELLIGMLPIEAVTEDCSPSGAKTFLLWEPPLLGDGAPPIQVGPSSTAHVDDRPGAAPVPGARPDGSTVDATRTPGPRPDESTVDATRTPAGPRPDDASADASPAGGTPVAGAGPHVSPADDRPAGATPAYGGGPHVSPADDRPAGASVASGARPYVSPADDRPASAARAFAGPPVGTAGGAPAQVGGVDGGTARRRGVLAETADLLTDLVIADARTVAFVRSRRAAETVAGLARSALSEVDASLPDRVASYRAGYLAYERRSLEAALNDGSLVGLAATTALELGVDVSGLDAVLIAGWPGTRASLWQQAGRAGRAGQESLAVLVASDNPLDSYLVQHPEAIFEQPVEETVLDPDNPYVLAPHLCAAAAERPLTVEDGAIFGPATEDVLETLEHRRLLRRRVKAETTWHWTKRERPTDLADLRGSGGLVSLVEVDTGRVLGTVDGVRAHSTAHEGAVYVHQGETYLIESLDLDEGVAMARPGAPDYTTTAREVSTLRVLEESASEKWGQARLAFGTVEVVSQVVGYLKRALRSGEVLGEVPLDLPERRLRTRSVWWTLPDDAIAAAGVSIADAPGAAHAAEHASIGILPLVASCDRWDIGGLSTLLHPDTGMLTVFVHDGHPGGAGFAERGFHAARSWLTATRDTIAACPCRDGCPSCVQSPKCGNGNEPLDKAGAVRLLDMLLSGTD</sequence>
<evidence type="ECO:0000313" key="6">
    <source>
        <dbReference type="EMBL" id="PZF79849.1"/>
    </source>
</evidence>
<dbReference type="GO" id="GO:0036297">
    <property type="term" value="P:interstrand cross-link repair"/>
    <property type="evidence" value="ECO:0007669"/>
    <property type="project" value="TreeGrafter"/>
</dbReference>
<evidence type="ECO:0000256" key="2">
    <source>
        <dbReference type="ARBA" id="ARBA00022840"/>
    </source>
</evidence>
<dbReference type="SMART" id="SM00490">
    <property type="entry name" value="HELICc"/>
    <property type="match status" value="1"/>
</dbReference>
<evidence type="ECO:0000259" key="5">
    <source>
        <dbReference type="PROSITE" id="PS51194"/>
    </source>
</evidence>
<dbReference type="Pfam" id="PF00270">
    <property type="entry name" value="DEAD"/>
    <property type="match status" value="1"/>
</dbReference>
<dbReference type="PANTHER" id="PTHR47957:SF3">
    <property type="entry name" value="ATP-DEPENDENT HELICASE HRQ1"/>
    <property type="match status" value="1"/>
</dbReference>
<dbReference type="InterPro" id="IPR011545">
    <property type="entry name" value="DEAD/DEAH_box_helicase_dom"/>
</dbReference>
<dbReference type="InterPro" id="IPR014001">
    <property type="entry name" value="Helicase_ATP-bd"/>
</dbReference>
<feature type="compositionally biased region" description="Low complexity" evidence="3">
    <location>
        <begin position="283"/>
        <end position="298"/>
    </location>
</feature>